<keyword evidence="9" id="KW-0732">Signal</keyword>
<comment type="caution">
    <text evidence="12">The sequence shown here is derived from an EMBL/GenBank/DDBJ whole genome shotgun (WGS) entry which is preliminary data.</text>
</comment>
<keyword evidence="13" id="KW-1185">Reference proteome</keyword>
<evidence type="ECO:0000256" key="2">
    <source>
        <dbReference type="ARBA" id="ARBA00007261"/>
    </source>
</evidence>
<evidence type="ECO:0000256" key="4">
    <source>
        <dbReference type="ARBA" id="ARBA00022723"/>
    </source>
</evidence>
<gene>
    <name evidence="12" type="ORF">V0U79_04675</name>
</gene>
<dbReference type="InterPro" id="IPR011765">
    <property type="entry name" value="Pept_M16_N"/>
</dbReference>
<feature type="chain" id="PRO_5047024093" evidence="9">
    <location>
        <begin position="20"/>
        <end position="959"/>
    </location>
</feature>
<feature type="domain" description="Peptidase M16 C-terminal" evidence="11">
    <location>
        <begin position="233"/>
        <end position="412"/>
    </location>
</feature>
<evidence type="ECO:0000256" key="8">
    <source>
        <dbReference type="RuleBase" id="RU004447"/>
    </source>
</evidence>
<dbReference type="InterPro" id="IPR007863">
    <property type="entry name" value="Peptidase_M16_C"/>
</dbReference>
<feature type="signal peptide" evidence="9">
    <location>
        <begin position="1"/>
        <end position="19"/>
    </location>
</feature>
<dbReference type="Pfam" id="PF05193">
    <property type="entry name" value="Peptidase_M16_C"/>
    <property type="match status" value="2"/>
</dbReference>
<comment type="similarity">
    <text evidence="2 8">Belongs to the peptidase M16 family.</text>
</comment>
<dbReference type="PROSITE" id="PS00143">
    <property type="entry name" value="INSULINASE"/>
    <property type="match status" value="1"/>
</dbReference>
<organism evidence="12 13">
    <name type="scientific">Hyphobacterium lacteum</name>
    <dbReference type="NCBI Taxonomy" id="3116575"/>
    <lineage>
        <taxon>Bacteria</taxon>
        <taxon>Pseudomonadati</taxon>
        <taxon>Pseudomonadota</taxon>
        <taxon>Alphaproteobacteria</taxon>
        <taxon>Maricaulales</taxon>
        <taxon>Maricaulaceae</taxon>
        <taxon>Hyphobacterium</taxon>
    </lineage>
</organism>
<reference evidence="12 13" key="1">
    <citation type="submission" date="2024-01" db="EMBL/GenBank/DDBJ databases">
        <title>Hyphobacterium bacterium isolated from marine sediment.</title>
        <authorList>
            <person name="Zhao S."/>
        </authorList>
    </citation>
    <scope>NUCLEOTIDE SEQUENCE [LARGE SCALE GENOMIC DNA]</scope>
    <source>
        <strain evidence="13">HN65</strain>
    </source>
</reference>
<evidence type="ECO:0000259" key="11">
    <source>
        <dbReference type="Pfam" id="PF05193"/>
    </source>
</evidence>
<dbReference type="InterPro" id="IPR011249">
    <property type="entry name" value="Metalloenz_LuxS/M16"/>
</dbReference>
<accession>A0ABU7LP12</accession>
<feature type="domain" description="Peptidase M16 N-terminal" evidence="10">
    <location>
        <begin position="72"/>
        <end position="191"/>
    </location>
</feature>
<dbReference type="Pfam" id="PF00675">
    <property type="entry name" value="Peptidase_M16"/>
    <property type="match status" value="1"/>
</dbReference>
<feature type="domain" description="Peptidase M16 C-terminal" evidence="11">
    <location>
        <begin position="707"/>
        <end position="888"/>
    </location>
</feature>
<evidence type="ECO:0000259" key="10">
    <source>
        <dbReference type="Pfam" id="PF00675"/>
    </source>
</evidence>
<dbReference type="SUPFAM" id="SSF63411">
    <property type="entry name" value="LuxS/MPP-like metallohydrolase"/>
    <property type="match status" value="4"/>
</dbReference>
<evidence type="ECO:0000313" key="12">
    <source>
        <dbReference type="EMBL" id="MEE2525651.1"/>
    </source>
</evidence>
<protein>
    <submittedName>
        <fullName evidence="12">Insulinase family protein</fullName>
    </submittedName>
</protein>
<dbReference type="InterPro" id="IPR001431">
    <property type="entry name" value="Pept_M16_Zn_BS"/>
</dbReference>
<dbReference type="EMBL" id="JAZDRP010000002">
    <property type="protein sequence ID" value="MEE2525651.1"/>
    <property type="molecule type" value="Genomic_DNA"/>
</dbReference>
<keyword evidence="3" id="KW-0645">Protease</keyword>
<keyword evidence="6" id="KW-0862">Zinc</keyword>
<evidence type="ECO:0000256" key="9">
    <source>
        <dbReference type="SAM" id="SignalP"/>
    </source>
</evidence>
<dbReference type="PANTHER" id="PTHR43690:SF17">
    <property type="entry name" value="PROTEIN YHJJ"/>
    <property type="match status" value="1"/>
</dbReference>
<evidence type="ECO:0000256" key="5">
    <source>
        <dbReference type="ARBA" id="ARBA00022801"/>
    </source>
</evidence>
<name>A0ABU7LP12_9PROT</name>
<evidence type="ECO:0000256" key="3">
    <source>
        <dbReference type="ARBA" id="ARBA00022670"/>
    </source>
</evidence>
<keyword evidence="4" id="KW-0479">Metal-binding</keyword>
<keyword evidence="5" id="KW-0378">Hydrolase</keyword>
<dbReference type="Gene3D" id="3.30.830.10">
    <property type="entry name" value="Metalloenzyme, LuxS/M16 peptidase-like"/>
    <property type="match status" value="4"/>
</dbReference>
<evidence type="ECO:0000256" key="7">
    <source>
        <dbReference type="ARBA" id="ARBA00023049"/>
    </source>
</evidence>
<keyword evidence="7" id="KW-0482">Metalloprotease</keyword>
<dbReference type="PANTHER" id="PTHR43690">
    <property type="entry name" value="NARDILYSIN"/>
    <property type="match status" value="1"/>
</dbReference>
<dbReference type="InterPro" id="IPR050626">
    <property type="entry name" value="Peptidase_M16"/>
</dbReference>
<evidence type="ECO:0000313" key="13">
    <source>
        <dbReference type="Proteomes" id="UP001354971"/>
    </source>
</evidence>
<comment type="cofactor">
    <cofactor evidence="1">
        <name>Zn(2+)</name>
        <dbReference type="ChEBI" id="CHEBI:29105"/>
    </cofactor>
</comment>
<sequence>MFRSLPSILMSTPQKLAFAALLVLTPAACVEAPQGGSTVEVSTGGFAHDNSDIAPDPAVRYGELENGLRYAIMRNQTPPNTASIRMALDVGSMVEAEDQRGLAHFIEHMAFNGSENVPEGEMVALLERFGLEFGPDTNAGTSREYVVYQLDMPETDAETMDTGLFLMRETASNLTLDIEAIDRERDIILSEERVRNTPIRRWSNALAEFRYPGSLIAERDAIGLPDVISSAPREAFARYYDMYYTPERAFISIVGDVDVDAMEASLIERFSDWQPTDAEAPEIVAGEIDPDRGFDTGYFHDPEFYTVLTIESVHPDEIEPDTADARFASLLDSLGAAILTRRFSTIINSGTSPLIQGGASYTTEDYGFAARATVLAVAQPDAWEEGLALAEQELRRALEHGFTQAELDEQLANVRTSLETSVEQADTRSSSGLADALWSAWRYGSVFSHPSSALERYNSLEDRVTLEAVNAAFRAQWDGNGPLVFLATSLDLENAEERVAEVWENSAATPVEAMEESELVAWAYEDFGPSGEIARRSDIEDLGLTRIVFENGVRVTLKQTDFENDVIRVNVSFGRGDLEPRNVPVVDTVAGNVFASGGLEAHSVDELQRILAGRNVSGSFSVNTGSFSFSSSTTPADFSLQMQLIAAYMTSPGYREESLAQFRAQMPEYLRNLGSTPAGVRARDVARMLRSGDDRYGVPSMEEAFAVDLDDVRDFLSPALERAPIEVTIVGDFNESDVLTALAATLGALPERADDWPEYEENRNVVFPAPTETPITLTHNGGADQALVNVYWPTTDDTDIRRTRTLRLLRAVLDLKLTERLREGEAFTYSAASSNVESFYHPGYGYLYVGADIRVENVEPVYEAIDLIAADMANGEITDDELLRARRPLQEQIQNAFESNGVWMAWLTNSWEHPERLDRIRTITGDYSDISLEEIIAAAQEYLSPETAYRVSIVPNEDR</sequence>
<dbReference type="Proteomes" id="UP001354971">
    <property type="component" value="Unassembled WGS sequence"/>
</dbReference>
<proteinExistence type="inferred from homology"/>
<evidence type="ECO:0000256" key="6">
    <source>
        <dbReference type="ARBA" id="ARBA00022833"/>
    </source>
</evidence>
<dbReference type="RefSeq" id="WP_330198310.1">
    <property type="nucleotide sequence ID" value="NZ_JAZDRP010000002.1"/>
</dbReference>
<evidence type="ECO:0000256" key="1">
    <source>
        <dbReference type="ARBA" id="ARBA00001947"/>
    </source>
</evidence>